<gene>
    <name evidence="3" type="primary">LOC103374551</name>
</gene>
<feature type="compositionally biased region" description="Basic and acidic residues" evidence="1">
    <location>
        <begin position="109"/>
        <end position="125"/>
    </location>
</feature>
<feature type="compositionally biased region" description="Basic and acidic residues" evidence="1">
    <location>
        <begin position="1"/>
        <end position="33"/>
    </location>
</feature>
<feature type="compositionally biased region" description="Polar residues" evidence="1">
    <location>
        <begin position="42"/>
        <end position="51"/>
    </location>
</feature>
<proteinExistence type="predicted"/>
<protein>
    <submittedName>
        <fullName evidence="3">Neurofilament heavy polypeptide-like</fullName>
    </submittedName>
</protein>
<keyword evidence="2" id="KW-1185">Reference proteome</keyword>
<dbReference type="GeneID" id="103374551"/>
<sequence length="148" mass="16101">MESKRQETKEKVEGKMPEFPPKDAKDTHKRQEINEIVEAVTLPTTGQTPKQQLLREEAERDSKGLKVDGEAEKTVAGSAGKQDIQRQGTKEPGAVAVETSATSAVTSKAEAEKQESRKKVEEKQKPAGSEVTPMPQPAELDAKVKGHA</sequence>
<organism evidence="2 3">
    <name type="scientific">Stegastes partitus</name>
    <name type="common">bicolor damselfish</name>
    <dbReference type="NCBI Taxonomy" id="144197"/>
    <lineage>
        <taxon>Eukaryota</taxon>
        <taxon>Metazoa</taxon>
        <taxon>Chordata</taxon>
        <taxon>Craniata</taxon>
        <taxon>Vertebrata</taxon>
        <taxon>Euteleostomi</taxon>
        <taxon>Actinopterygii</taxon>
        <taxon>Neopterygii</taxon>
        <taxon>Teleostei</taxon>
        <taxon>Neoteleostei</taxon>
        <taxon>Acanthomorphata</taxon>
        <taxon>Ovalentaria</taxon>
        <taxon>Pomacentridae</taxon>
        <taxon>Stegastes</taxon>
    </lineage>
</organism>
<accession>A0A9Y4NSX0</accession>
<evidence type="ECO:0000256" key="1">
    <source>
        <dbReference type="SAM" id="MobiDB-lite"/>
    </source>
</evidence>
<name>A0A9Y4NSX0_9TELE</name>
<dbReference type="AlphaFoldDB" id="A0A9Y4NSX0"/>
<feature type="region of interest" description="Disordered" evidence="1">
    <location>
        <begin position="1"/>
        <end position="148"/>
    </location>
</feature>
<feature type="compositionally biased region" description="Basic and acidic residues" evidence="1">
    <location>
        <begin position="53"/>
        <end position="73"/>
    </location>
</feature>
<reference evidence="3" key="1">
    <citation type="submission" date="2025-08" db="UniProtKB">
        <authorList>
            <consortium name="RefSeq"/>
        </authorList>
    </citation>
    <scope>IDENTIFICATION</scope>
</reference>
<feature type="compositionally biased region" description="Low complexity" evidence="1">
    <location>
        <begin position="94"/>
        <end position="108"/>
    </location>
</feature>
<dbReference type="RefSeq" id="XP_008302880.1">
    <property type="nucleotide sequence ID" value="XM_008304658.1"/>
</dbReference>
<evidence type="ECO:0000313" key="3">
    <source>
        <dbReference type="RefSeq" id="XP_008302880.1"/>
    </source>
</evidence>
<evidence type="ECO:0000313" key="2">
    <source>
        <dbReference type="Proteomes" id="UP000694891"/>
    </source>
</evidence>
<dbReference type="Proteomes" id="UP000694891">
    <property type="component" value="Unplaced"/>
</dbReference>